<gene>
    <name evidence="2" type="ORF">BWY43_00629</name>
</gene>
<name>A0A1V5SDP3_9BACT</name>
<dbReference type="InterPro" id="IPR051289">
    <property type="entry name" value="LAGLIDADG_Endonuclease"/>
</dbReference>
<feature type="domain" description="Homing endonuclease LAGLIDADG" evidence="1">
    <location>
        <begin position="25"/>
        <end position="128"/>
    </location>
</feature>
<dbReference type="InterPro" id="IPR027434">
    <property type="entry name" value="Homing_endonucl"/>
</dbReference>
<evidence type="ECO:0000259" key="1">
    <source>
        <dbReference type="Pfam" id="PF00961"/>
    </source>
</evidence>
<dbReference type="PANTHER" id="PTHR36181">
    <property type="entry name" value="INTRON-ENCODED ENDONUCLEASE AI3-RELATED"/>
    <property type="match status" value="1"/>
</dbReference>
<dbReference type="InterPro" id="IPR004860">
    <property type="entry name" value="LAGLIDADG_dom"/>
</dbReference>
<dbReference type="AlphaFoldDB" id="A0A1V5SDP3"/>
<comment type="caution">
    <text evidence="2">The sequence shown here is derived from an EMBL/GenBank/DDBJ whole genome shotgun (WGS) entry which is preliminary data.</text>
</comment>
<keyword evidence="2" id="KW-0255">Endonuclease</keyword>
<dbReference type="Pfam" id="PF00961">
    <property type="entry name" value="LAGLIDADG_1"/>
    <property type="match status" value="1"/>
</dbReference>
<accession>A0A1V5SDP3</accession>
<protein>
    <submittedName>
        <fullName evidence="2">LAGLIDADG endonuclease</fullName>
    </submittedName>
</protein>
<dbReference type="PANTHER" id="PTHR36181:SF2">
    <property type="entry name" value="INTRON-ENCODED ENDONUCLEASE AI3-RELATED"/>
    <property type="match status" value="1"/>
</dbReference>
<dbReference type="Gene3D" id="3.10.28.10">
    <property type="entry name" value="Homing endonucleases"/>
    <property type="match status" value="1"/>
</dbReference>
<evidence type="ECO:0000313" key="2">
    <source>
        <dbReference type="EMBL" id="OQA52142.1"/>
    </source>
</evidence>
<keyword evidence="2" id="KW-0378">Hydrolase</keyword>
<proteinExistence type="predicted"/>
<organism evidence="2">
    <name type="scientific">candidate division WS2 bacterium ADurb.Bin280</name>
    <dbReference type="NCBI Taxonomy" id="1852829"/>
    <lineage>
        <taxon>Bacteria</taxon>
        <taxon>candidate division WS2</taxon>
    </lineage>
</organism>
<dbReference type="EMBL" id="MWBO01000044">
    <property type="protein sequence ID" value="OQA52142.1"/>
    <property type="molecule type" value="Genomic_DNA"/>
</dbReference>
<keyword evidence="2" id="KW-0540">Nuclease</keyword>
<dbReference type="SUPFAM" id="SSF55608">
    <property type="entry name" value="Homing endonucleases"/>
    <property type="match status" value="1"/>
</dbReference>
<reference evidence="2" key="1">
    <citation type="submission" date="2017-02" db="EMBL/GenBank/DDBJ databases">
        <title>Delving into the versatile metabolic prowess of the omnipresent phylum Bacteroidetes.</title>
        <authorList>
            <person name="Nobu M.K."/>
            <person name="Mei R."/>
            <person name="Narihiro T."/>
            <person name="Kuroda K."/>
            <person name="Liu W.-T."/>
        </authorList>
    </citation>
    <scope>NUCLEOTIDE SEQUENCE</scope>
    <source>
        <strain evidence="2">ADurb.Bin280</strain>
    </source>
</reference>
<dbReference type="GO" id="GO:0004519">
    <property type="term" value="F:endonuclease activity"/>
    <property type="evidence" value="ECO:0007669"/>
    <property type="project" value="UniProtKB-KW"/>
</dbReference>
<sequence length="186" mass="21120">MKRENPSSADNQQERSKMFLRGYVTGLVDGEGSFHIAFQIRKDLPLGISIIPEFHISQSSHSKGALEIAREILGCGYIKPNHRKSKDDTYVLVVRDRSDLLTKIVPFFQYYRLQTRKSDDFAKFCEIVGLMSKGLHKTTSGVRKIIDIAYTMNGDGARRIRTKQELITSLKSSETIRKSPPKADKI</sequence>
<dbReference type="Proteomes" id="UP000485367">
    <property type="component" value="Unassembled WGS sequence"/>
</dbReference>